<dbReference type="AlphaFoldDB" id="A0A7E6EJP3"/>
<evidence type="ECO:0000313" key="2">
    <source>
        <dbReference type="RefSeq" id="XP_036355514.1"/>
    </source>
</evidence>
<gene>
    <name evidence="2" type="primary">LOC118761573</name>
</gene>
<protein>
    <submittedName>
        <fullName evidence="2">Uncharacterized protein LOC118761573</fullName>
    </submittedName>
</protein>
<evidence type="ECO:0000313" key="1">
    <source>
        <dbReference type="Proteomes" id="UP000515154"/>
    </source>
</evidence>
<keyword evidence="1" id="KW-1185">Reference proteome</keyword>
<dbReference type="RefSeq" id="XP_036355514.1">
    <property type="nucleotide sequence ID" value="XM_036499621.1"/>
</dbReference>
<proteinExistence type="predicted"/>
<dbReference type="Proteomes" id="UP000515154">
    <property type="component" value="Unplaced"/>
</dbReference>
<reference evidence="2" key="1">
    <citation type="submission" date="2025-08" db="UniProtKB">
        <authorList>
            <consortium name="RefSeq"/>
        </authorList>
    </citation>
    <scope>IDENTIFICATION</scope>
</reference>
<accession>A0A7E6EJP3</accession>
<sequence length="127" mass="15144">MDKAQFKGYKSGRLVMDLRFDVRNSTLHNWFQYERLQRNPWTDLNATSFNMFSSLGNEVDRSFTIGYFGDNCDEDRGWLIVIDRQFNCSYANFSHYPVILYANSKTQTYWNRGYGLLDYMALYIHLN</sequence>
<name>A0A7E6EJP3_9MOLL</name>
<dbReference type="KEGG" id="osn:118761573"/>
<organism evidence="1 2">
    <name type="scientific">Octopus sinensis</name>
    <name type="common">East Asian common octopus</name>
    <dbReference type="NCBI Taxonomy" id="2607531"/>
    <lineage>
        <taxon>Eukaryota</taxon>
        <taxon>Metazoa</taxon>
        <taxon>Spiralia</taxon>
        <taxon>Lophotrochozoa</taxon>
        <taxon>Mollusca</taxon>
        <taxon>Cephalopoda</taxon>
        <taxon>Coleoidea</taxon>
        <taxon>Octopodiformes</taxon>
        <taxon>Octopoda</taxon>
        <taxon>Incirrata</taxon>
        <taxon>Octopodidae</taxon>
        <taxon>Octopus</taxon>
    </lineage>
</organism>